<reference evidence="1 2" key="1">
    <citation type="submission" date="2019-06" db="EMBL/GenBank/DDBJ databases">
        <title>Sequencing the genomes of 1000 actinobacteria strains.</title>
        <authorList>
            <person name="Klenk H.-P."/>
        </authorList>
    </citation>
    <scope>NUCLEOTIDE SEQUENCE [LARGE SCALE GENOMIC DNA]</scope>
    <source>
        <strain evidence="1 2">DSM 45015</strain>
    </source>
</reference>
<dbReference type="GO" id="GO:0003700">
    <property type="term" value="F:DNA-binding transcription factor activity"/>
    <property type="evidence" value="ECO:0007669"/>
    <property type="project" value="TreeGrafter"/>
</dbReference>
<dbReference type="PANTHER" id="PTHR33221:SF15">
    <property type="entry name" value="HTH-TYPE TRANSCRIPTIONAL REGULATOR YWGB-RELATED"/>
    <property type="match status" value="1"/>
</dbReference>
<protein>
    <submittedName>
        <fullName evidence="1">BadM/Rrf2 family transcriptional regulator</fullName>
    </submittedName>
</protein>
<proteinExistence type="predicted"/>
<dbReference type="EMBL" id="VFQC01000001">
    <property type="protein sequence ID" value="TQN31594.1"/>
    <property type="molecule type" value="Genomic_DNA"/>
</dbReference>
<gene>
    <name evidence="1" type="ORF">FHX37_1502</name>
</gene>
<dbReference type="OrthoDB" id="9800506at2"/>
<keyword evidence="2" id="KW-1185">Reference proteome</keyword>
<accession>A0A543NIL6</accession>
<dbReference type="Proteomes" id="UP000317422">
    <property type="component" value="Unassembled WGS sequence"/>
</dbReference>
<dbReference type="Pfam" id="PF02082">
    <property type="entry name" value="Rrf2"/>
    <property type="match status" value="1"/>
</dbReference>
<dbReference type="InterPro" id="IPR036388">
    <property type="entry name" value="WH-like_DNA-bd_sf"/>
</dbReference>
<dbReference type="InterPro" id="IPR000944">
    <property type="entry name" value="Tscrpt_reg_Rrf2"/>
</dbReference>
<organism evidence="1 2">
    <name type="scientific">Haloactinospora alba</name>
    <dbReference type="NCBI Taxonomy" id="405555"/>
    <lineage>
        <taxon>Bacteria</taxon>
        <taxon>Bacillati</taxon>
        <taxon>Actinomycetota</taxon>
        <taxon>Actinomycetes</taxon>
        <taxon>Streptosporangiales</taxon>
        <taxon>Nocardiopsidaceae</taxon>
        <taxon>Haloactinospora</taxon>
    </lineage>
</organism>
<dbReference type="PANTHER" id="PTHR33221">
    <property type="entry name" value="WINGED HELIX-TURN-HELIX TRANSCRIPTIONAL REGULATOR, RRF2 FAMILY"/>
    <property type="match status" value="1"/>
</dbReference>
<dbReference type="InterPro" id="IPR036390">
    <property type="entry name" value="WH_DNA-bd_sf"/>
</dbReference>
<dbReference type="PROSITE" id="PS51197">
    <property type="entry name" value="HTH_RRF2_2"/>
    <property type="match status" value="1"/>
</dbReference>
<evidence type="ECO:0000313" key="2">
    <source>
        <dbReference type="Proteomes" id="UP000317422"/>
    </source>
</evidence>
<evidence type="ECO:0000313" key="1">
    <source>
        <dbReference type="EMBL" id="TQN31594.1"/>
    </source>
</evidence>
<dbReference type="SUPFAM" id="SSF46785">
    <property type="entry name" value="Winged helix' DNA-binding domain"/>
    <property type="match status" value="1"/>
</dbReference>
<dbReference type="Gene3D" id="1.10.10.10">
    <property type="entry name" value="Winged helix-like DNA-binding domain superfamily/Winged helix DNA-binding domain"/>
    <property type="match status" value="1"/>
</dbReference>
<dbReference type="AlphaFoldDB" id="A0A543NIL6"/>
<sequence length="150" mass="15911">MMAVSSRCAVAVHALTLLARNGGEQLLASAEIAESLESNPVVVRRVLGRLRDASLVFSVEGSGGGWRLARSPHGITLCDAYRAVEEGPMLSLHAHPPSSSCVVGRNIQGLLEAEFTAAEHAATERLAQTTIADMLGWVLARDLREAAPED</sequence>
<name>A0A543NIL6_9ACTN</name>
<comment type="caution">
    <text evidence="1">The sequence shown here is derived from an EMBL/GenBank/DDBJ whole genome shotgun (WGS) entry which is preliminary data.</text>
</comment>
<dbReference type="GO" id="GO:0005829">
    <property type="term" value="C:cytosol"/>
    <property type="evidence" value="ECO:0007669"/>
    <property type="project" value="TreeGrafter"/>
</dbReference>